<evidence type="ECO:0000313" key="6">
    <source>
        <dbReference type="Proteomes" id="UP000284243"/>
    </source>
</evidence>
<dbReference type="RefSeq" id="WP_087382889.1">
    <property type="nucleotide sequence ID" value="NZ_BAABYK010000001.1"/>
</dbReference>
<dbReference type="EMBL" id="JAQMRD010000024">
    <property type="protein sequence ID" value="MDB9224418.1"/>
    <property type="molecule type" value="Genomic_DNA"/>
</dbReference>
<organism evidence="4 5">
    <name type="scientific">Odoribacter splanchnicus</name>
    <dbReference type="NCBI Taxonomy" id="28118"/>
    <lineage>
        <taxon>Bacteria</taxon>
        <taxon>Pseudomonadati</taxon>
        <taxon>Bacteroidota</taxon>
        <taxon>Bacteroidia</taxon>
        <taxon>Bacteroidales</taxon>
        <taxon>Odoribacteraceae</taxon>
        <taxon>Odoribacter</taxon>
    </lineage>
</organism>
<accession>A0A412WK20</accession>
<reference evidence="5 6" key="1">
    <citation type="submission" date="2018-08" db="EMBL/GenBank/DDBJ databases">
        <title>A genome reference for cultivated species of the human gut microbiota.</title>
        <authorList>
            <person name="Zou Y."/>
            <person name="Xue W."/>
            <person name="Luo G."/>
        </authorList>
    </citation>
    <scope>NUCLEOTIDE SEQUENCE [LARGE SCALE GENOMIC DNA]</scope>
    <source>
        <strain evidence="4 5">AF14-6AC</strain>
        <strain evidence="3 6">AF16-14</strain>
    </source>
</reference>
<comment type="caution">
    <text evidence="4">The sequence shown here is derived from an EMBL/GenBank/DDBJ whole genome shotgun (WGS) entry which is preliminary data.</text>
</comment>
<name>A0A412WK20_9BACT</name>
<dbReference type="Proteomes" id="UP001212263">
    <property type="component" value="Unassembled WGS sequence"/>
</dbReference>
<dbReference type="Proteomes" id="UP000283426">
    <property type="component" value="Unassembled WGS sequence"/>
</dbReference>
<dbReference type="EMBL" id="QRYW01000013">
    <property type="protein sequence ID" value="RGV27510.1"/>
    <property type="molecule type" value="Genomic_DNA"/>
</dbReference>
<evidence type="ECO:0000313" key="3">
    <source>
        <dbReference type="EMBL" id="RGU58992.1"/>
    </source>
</evidence>
<reference evidence="1" key="2">
    <citation type="submission" date="2022-01" db="EMBL/GenBank/DDBJ databases">
        <title>Collection of gut derived symbiotic bacterial strains cultured from healthy donors.</title>
        <authorList>
            <person name="Lin H."/>
            <person name="Kohout C."/>
            <person name="Waligurski E."/>
            <person name="Pamer E.G."/>
        </authorList>
    </citation>
    <scope>NUCLEOTIDE SEQUENCE</scope>
    <source>
        <strain evidence="1">DFI.1.149</strain>
    </source>
</reference>
<dbReference type="Pfam" id="PF07396">
    <property type="entry name" value="Porin_O_P"/>
    <property type="match status" value="1"/>
</dbReference>
<evidence type="ECO:0000313" key="5">
    <source>
        <dbReference type="Proteomes" id="UP000283426"/>
    </source>
</evidence>
<dbReference type="Proteomes" id="UP001199750">
    <property type="component" value="Unassembled WGS sequence"/>
</dbReference>
<dbReference type="Proteomes" id="UP000284243">
    <property type="component" value="Unassembled WGS sequence"/>
</dbReference>
<proteinExistence type="predicted"/>
<gene>
    <name evidence="4" type="ORF">DWW24_07415</name>
    <name evidence="3" type="ORF">DWW57_00915</name>
    <name evidence="1" type="ORF">L0P03_16125</name>
    <name evidence="2" type="ORF">PN645_15620</name>
</gene>
<sequence length="391" mass="44688">MNQIRYFSLLGLFILLCYAAPASLWVDSLKGQTLFEKLSGLSKRNRLPHVDLNTRIAYHTALSSQSTEKSAFRVDYLRLEVSGDVTDRIYYKWLQHLNRSNTPGQLDNMPSSIDCLGVGFRITPTVSTFIGKQYADFGGFEYDANPAEVYEYSDLGNEITCFLVGANLCWWLTPTQEIRFQIVDGHSGKADDTYGPLPEKVKAAKAPLGYTLNWNGNFLNEHLLTRCSFSLFHEGEKQNVYFLALAAAWVQERFNLYFDVMYSAEDIDKLGIISGITYREDQPVRAQHSGYLSLVSRINYRIFPKLNLFAKGMYETAEVRKSNGLLLSGKYRTTWGYQGGIEYYPMKENLHFFAAYRGKRYTYTALGKNFQALDEHPQTFSLGLIYKIPIL</sequence>
<dbReference type="EMBL" id="JAKNDN010000034">
    <property type="protein sequence ID" value="MCG4961360.1"/>
    <property type="molecule type" value="Genomic_DNA"/>
</dbReference>
<protein>
    <submittedName>
        <fullName evidence="1 2">Porin</fullName>
    </submittedName>
</protein>
<reference evidence="2" key="3">
    <citation type="submission" date="2023-01" db="EMBL/GenBank/DDBJ databases">
        <title>Human gut microbiome strain richness.</title>
        <authorList>
            <person name="Chen-Liaw A."/>
        </authorList>
    </citation>
    <scope>NUCLEOTIDE SEQUENCE</scope>
    <source>
        <strain evidence="2">RTP21484st1_B7_RTP21484_190118</strain>
    </source>
</reference>
<evidence type="ECO:0000313" key="4">
    <source>
        <dbReference type="EMBL" id="RGV27510.1"/>
    </source>
</evidence>
<evidence type="ECO:0000313" key="1">
    <source>
        <dbReference type="EMBL" id="MCG4961360.1"/>
    </source>
</evidence>
<dbReference type="InterPro" id="IPR010870">
    <property type="entry name" value="Porin_O/P"/>
</dbReference>
<evidence type="ECO:0000313" key="2">
    <source>
        <dbReference type="EMBL" id="MDB9224418.1"/>
    </source>
</evidence>
<dbReference type="EMBL" id="QRYC01000001">
    <property type="protein sequence ID" value="RGU58992.1"/>
    <property type="molecule type" value="Genomic_DNA"/>
</dbReference>
<dbReference type="AlphaFoldDB" id="A0A412WK20"/>